<proteinExistence type="predicted"/>
<keyword evidence="3" id="KW-1185">Reference proteome</keyword>
<organism evidence="2 3">
    <name type="scientific">Fluctibacter halophilus</name>
    <dbReference type="NCBI Taxonomy" id="226011"/>
    <lineage>
        <taxon>Bacteria</taxon>
        <taxon>Pseudomonadati</taxon>
        <taxon>Pseudomonadota</taxon>
        <taxon>Gammaproteobacteria</taxon>
        <taxon>Alteromonadales</taxon>
        <taxon>Alteromonadaceae</taxon>
        <taxon>Fluctibacter</taxon>
    </lineage>
</organism>
<feature type="region of interest" description="Disordered" evidence="1">
    <location>
        <begin position="1"/>
        <end position="63"/>
    </location>
</feature>
<protein>
    <submittedName>
        <fullName evidence="2">Uncharacterized protein</fullName>
    </submittedName>
</protein>
<evidence type="ECO:0000313" key="3">
    <source>
        <dbReference type="Proteomes" id="UP001520878"/>
    </source>
</evidence>
<evidence type="ECO:0000256" key="1">
    <source>
        <dbReference type="SAM" id="MobiDB-lite"/>
    </source>
</evidence>
<evidence type="ECO:0000313" key="2">
    <source>
        <dbReference type="EMBL" id="MCC2618220.1"/>
    </source>
</evidence>
<accession>A0ABS8GCB8</accession>
<sequence length="63" mass="6825">MSHPFSHFTPMEDHQTTAIQGGALVPKTSPPLSEQSPPEPIIKPPVGSTMAMGEEGGFRYPYE</sequence>
<name>A0ABS8GCB8_9ALTE</name>
<dbReference type="Proteomes" id="UP001520878">
    <property type="component" value="Unassembled WGS sequence"/>
</dbReference>
<gene>
    <name evidence="2" type="ORF">LJ739_18330</name>
</gene>
<comment type="caution">
    <text evidence="2">The sequence shown here is derived from an EMBL/GenBank/DDBJ whole genome shotgun (WGS) entry which is preliminary data.</text>
</comment>
<dbReference type="EMBL" id="JAJEWP010000008">
    <property type="protein sequence ID" value="MCC2618220.1"/>
    <property type="molecule type" value="Genomic_DNA"/>
</dbReference>
<reference evidence="2 3" key="1">
    <citation type="submission" date="2021-10" db="EMBL/GenBank/DDBJ databases">
        <title>Draft genome of Aestuariibacter halophilus JC2043.</title>
        <authorList>
            <person name="Emsley S.A."/>
            <person name="Pfannmuller K.M."/>
            <person name="Ushijima B."/>
            <person name="Saw J.H."/>
            <person name="Videau P."/>
        </authorList>
    </citation>
    <scope>NUCLEOTIDE SEQUENCE [LARGE SCALE GENOMIC DNA]</scope>
    <source>
        <strain evidence="2 3">JC2043</strain>
    </source>
</reference>
<dbReference type="RefSeq" id="WP_229162927.1">
    <property type="nucleotide sequence ID" value="NZ_JAJEWP010000008.1"/>
</dbReference>